<feature type="transmembrane region" description="Helical" evidence="9">
    <location>
        <begin position="21"/>
        <end position="43"/>
    </location>
</feature>
<feature type="transmembrane region" description="Helical" evidence="9">
    <location>
        <begin position="242"/>
        <end position="263"/>
    </location>
</feature>
<keyword evidence="3" id="KW-1003">Cell membrane</keyword>
<dbReference type="InterPro" id="IPR027417">
    <property type="entry name" value="P-loop_NTPase"/>
</dbReference>
<evidence type="ECO:0000256" key="9">
    <source>
        <dbReference type="SAM" id="Phobius"/>
    </source>
</evidence>
<dbReference type="NCBIfam" id="TIGR02868">
    <property type="entry name" value="CydC"/>
    <property type="match status" value="1"/>
</dbReference>
<keyword evidence="8 9" id="KW-0472">Membrane</keyword>
<evidence type="ECO:0000256" key="7">
    <source>
        <dbReference type="ARBA" id="ARBA00022989"/>
    </source>
</evidence>
<dbReference type="SMART" id="SM00382">
    <property type="entry name" value="AAA"/>
    <property type="match status" value="1"/>
</dbReference>
<dbReference type="GO" id="GO:0016887">
    <property type="term" value="F:ATP hydrolysis activity"/>
    <property type="evidence" value="ECO:0007669"/>
    <property type="project" value="InterPro"/>
</dbReference>
<dbReference type="InterPro" id="IPR039421">
    <property type="entry name" value="Type_1_exporter"/>
</dbReference>
<dbReference type="InterPro" id="IPR011527">
    <property type="entry name" value="ABC1_TM_dom"/>
</dbReference>
<dbReference type="Gene3D" id="3.40.50.300">
    <property type="entry name" value="P-loop containing nucleotide triphosphate hydrolases"/>
    <property type="match status" value="1"/>
</dbReference>
<dbReference type="FunFam" id="3.40.50.300:FF:000221">
    <property type="entry name" value="Multidrug ABC transporter ATP-binding protein"/>
    <property type="match status" value="1"/>
</dbReference>
<dbReference type="Pfam" id="PF00005">
    <property type="entry name" value="ABC_tran"/>
    <property type="match status" value="1"/>
</dbReference>
<dbReference type="InterPro" id="IPR017871">
    <property type="entry name" value="ABC_transporter-like_CS"/>
</dbReference>
<dbReference type="InterPro" id="IPR036640">
    <property type="entry name" value="ABC1_TM_sf"/>
</dbReference>
<evidence type="ECO:0000313" key="12">
    <source>
        <dbReference type="EMBL" id="SFL85216.1"/>
    </source>
</evidence>
<dbReference type="PROSITE" id="PS50893">
    <property type="entry name" value="ABC_TRANSPORTER_2"/>
    <property type="match status" value="1"/>
</dbReference>
<dbReference type="PROSITE" id="PS00211">
    <property type="entry name" value="ABC_TRANSPORTER_1"/>
    <property type="match status" value="1"/>
</dbReference>
<dbReference type="Gene3D" id="1.20.1560.10">
    <property type="entry name" value="ABC transporter type 1, transmembrane domain"/>
    <property type="match status" value="1"/>
</dbReference>
<protein>
    <submittedName>
        <fullName evidence="12">ATP-binding cassette, subfamily C, CydC</fullName>
    </submittedName>
</protein>
<feature type="transmembrane region" description="Helical" evidence="9">
    <location>
        <begin position="129"/>
        <end position="152"/>
    </location>
</feature>
<dbReference type="SUPFAM" id="SSF90123">
    <property type="entry name" value="ABC transporter transmembrane region"/>
    <property type="match status" value="1"/>
</dbReference>
<accession>A0A1I4L2W3</accession>
<dbReference type="InterPro" id="IPR014223">
    <property type="entry name" value="ABC_CydC/D"/>
</dbReference>
<dbReference type="CDD" id="cd18585">
    <property type="entry name" value="ABC_6TM_CydC"/>
    <property type="match status" value="1"/>
</dbReference>
<proteinExistence type="predicted"/>
<keyword evidence="5" id="KW-0547">Nucleotide-binding</keyword>
<dbReference type="InterPro" id="IPR003593">
    <property type="entry name" value="AAA+_ATPase"/>
</dbReference>
<dbReference type="OrthoDB" id="9771903at2"/>
<gene>
    <name evidence="12" type="ORF">SAMN04490355_102158</name>
</gene>
<dbReference type="RefSeq" id="WP_090937764.1">
    <property type="nucleotide sequence ID" value="NZ_FOTS01000021.1"/>
</dbReference>
<name>A0A1I4L2W3_9FIRM</name>
<dbReference type="EMBL" id="FOTS01000021">
    <property type="protein sequence ID" value="SFL85216.1"/>
    <property type="molecule type" value="Genomic_DNA"/>
</dbReference>
<dbReference type="InterPro" id="IPR003439">
    <property type="entry name" value="ABC_transporter-like_ATP-bd"/>
</dbReference>
<keyword evidence="4 9" id="KW-0812">Transmembrane</keyword>
<evidence type="ECO:0000259" key="11">
    <source>
        <dbReference type="PROSITE" id="PS50929"/>
    </source>
</evidence>
<dbReference type="Pfam" id="PF00664">
    <property type="entry name" value="ABC_membrane"/>
    <property type="match status" value="1"/>
</dbReference>
<evidence type="ECO:0000256" key="6">
    <source>
        <dbReference type="ARBA" id="ARBA00022840"/>
    </source>
</evidence>
<feature type="transmembrane region" description="Helical" evidence="9">
    <location>
        <begin position="158"/>
        <end position="180"/>
    </location>
</feature>
<evidence type="ECO:0000313" key="13">
    <source>
        <dbReference type="Proteomes" id="UP000199520"/>
    </source>
</evidence>
<feature type="domain" description="ABC transporter" evidence="10">
    <location>
        <begin position="335"/>
        <end position="570"/>
    </location>
</feature>
<evidence type="ECO:0000259" key="10">
    <source>
        <dbReference type="PROSITE" id="PS50893"/>
    </source>
</evidence>
<keyword evidence="7 9" id="KW-1133">Transmembrane helix</keyword>
<evidence type="ECO:0000256" key="4">
    <source>
        <dbReference type="ARBA" id="ARBA00022692"/>
    </source>
</evidence>
<evidence type="ECO:0000256" key="3">
    <source>
        <dbReference type="ARBA" id="ARBA00022475"/>
    </source>
</evidence>
<dbReference type="SUPFAM" id="SSF52540">
    <property type="entry name" value="P-loop containing nucleoside triphosphate hydrolases"/>
    <property type="match status" value="1"/>
</dbReference>
<dbReference type="GO" id="GO:0005524">
    <property type="term" value="F:ATP binding"/>
    <property type="evidence" value="ECO:0007669"/>
    <property type="project" value="UniProtKB-KW"/>
</dbReference>
<dbReference type="GO" id="GO:0015421">
    <property type="term" value="F:ABC-type oligopeptide transporter activity"/>
    <property type="evidence" value="ECO:0007669"/>
    <property type="project" value="TreeGrafter"/>
</dbReference>
<dbReference type="Proteomes" id="UP000199520">
    <property type="component" value="Unassembled WGS sequence"/>
</dbReference>
<dbReference type="PANTHER" id="PTHR43394">
    <property type="entry name" value="ATP-DEPENDENT PERMEASE MDL1, MITOCHONDRIAL"/>
    <property type="match status" value="1"/>
</dbReference>
<keyword evidence="2" id="KW-0813">Transport</keyword>
<dbReference type="GO" id="GO:0005886">
    <property type="term" value="C:plasma membrane"/>
    <property type="evidence" value="ECO:0007669"/>
    <property type="project" value="UniProtKB-SubCell"/>
</dbReference>
<evidence type="ECO:0000256" key="1">
    <source>
        <dbReference type="ARBA" id="ARBA00004651"/>
    </source>
</evidence>
<keyword evidence="13" id="KW-1185">Reference proteome</keyword>
<dbReference type="GO" id="GO:0034775">
    <property type="term" value="P:glutathione transmembrane transport"/>
    <property type="evidence" value="ECO:0007669"/>
    <property type="project" value="InterPro"/>
</dbReference>
<dbReference type="STRING" id="1123291.SAMN04490355_102158"/>
<reference evidence="13" key="1">
    <citation type="submission" date="2016-10" db="EMBL/GenBank/DDBJ databases">
        <authorList>
            <person name="Varghese N."/>
            <person name="Submissions S."/>
        </authorList>
    </citation>
    <scope>NUCLEOTIDE SEQUENCE [LARGE SCALE GENOMIC DNA]</scope>
    <source>
        <strain evidence="13">DSM 13327</strain>
    </source>
</reference>
<dbReference type="PANTHER" id="PTHR43394:SF1">
    <property type="entry name" value="ATP-BINDING CASSETTE SUB-FAMILY B MEMBER 10, MITOCHONDRIAL"/>
    <property type="match status" value="1"/>
</dbReference>
<organism evidence="12 13">
    <name type="scientific">Pelosinus propionicus DSM 13327</name>
    <dbReference type="NCBI Taxonomy" id="1123291"/>
    <lineage>
        <taxon>Bacteria</taxon>
        <taxon>Bacillati</taxon>
        <taxon>Bacillota</taxon>
        <taxon>Negativicutes</taxon>
        <taxon>Selenomonadales</taxon>
        <taxon>Sporomusaceae</taxon>
        <taxon>Pelosinus</taxon>
    </lineage>
</organism>
<keyword evidence="6 12" id="KW-0067">ATP-binding</keyword>
<feature type="domain" description="ABC transmembrane type-1" evidence="11">
    <location>
        <begin position="19"/>
        <end position="302"/>
    </location>
</feature>
<dbReference type="PROSITE" id="PS50929">
    <property type="entry name" value="ABC_TM1F"/>
    <property type="match status" value="1"/>
</dbReference>
<evidence type="ECO:0000256" key="2">
    <source>
        <dbReference type="ARBA" id="ARBA00022448"/>
    </source>
</evidence>
<comment type="subcellular location">
    <subcellularLocation>
        <location evidence="1">Cell membrane</location>
        <topology evidence="1">Multi-pass membrane protein</topology>
    </subcellularLocation>
</comment>
<evidence type="ECO:0000256" key="8">
    <source>
        <dbReference type="ARBA" id="ARBA00023136"/>
    </source>
</evidence>
<dbReference type="AlphaFoldDB" id="A0A1I4L2W3"/>
<feature type="transmembrane region" description="Helical" evidence="9">
    <location>
        <begin position="55"/>
        <end position="72"/>
    </location>
</feature>
<evidence type="ECO:0000256" key="5">
    <source>
        <dbReference type="ARBA" id="ARBA00022741"/>
    </source>
</evidence>
<dbReference type="GO" id="GO:0045454">
    <property type="term" value="P:cell redox homeostasis"/>
    <property type="evidence" value="ECO:0007669"/>
    <property type="project" value="InterPro"/>
</dbReference>
<sequence>MTIFLRLLQIMGSSWRTMAMAGFFGFFTVVSNIGLMAASAYLISGAALHPSITELSVAIVGVRFFGIARAVFRYLERYVSHDATFRLLGTVRVWFYTKLEGLAPARLLEWRSGELFSAIVSDVETLKEFYLRVLAPPFIALLVVIGTCLFLAQFDLIFVYVLVCGAMLLGVFLPLAASIVQKSLAEELVTARMQMKAQLVDSITGIVELAAFGQTHRQAQHIAELDEELTEIQSKVVNQSGIIDALGLFVVNSTVWLVLWFAIPLVHSGQLEGIYLAVVALTVQSSFEAVMPLPLTVHFFAESMAAARRLFAIVDRVPTVLDRFEGILPGADLSITVKNLSFRYHENEAAVLRNISFTVDSGKSVAIVGPSGAGKSTLLYVLLRFWEYEEGHILLGNHELKKYHSQDIRAIFSVVSQQSHMFNASIRDNILLAKPDASEAEFEQVLINAELAEVAKILPQGLDTMVGQNGYALSGGQRQRIAIARALLRNAPILILDEPTVGLDSLTEEAIMETLTKLMAGRTTILITHRLTGLSHVDTIFVLETGKIIEQGTQEELLKKEGLFYQLWNFQRDVV</sequence>